<dbReference type="Proteomes" id="UP000594014">
    <property type="component" value="Chromosome"/>
</dbReference>
<name>A0ACD1A8Q1_9FIRM</name>
<proteinExistence type="predicted"/>
<accession>A0ACD1A8Q1</accession>
<keyword evidence="1" id="KW-0548">Nucleotidyltransferase</keyword>
<evidence type="ECO:0000313" key="2">
    <source>
        <dbReference type="Proteomes" id="UP000594014"/>
    </source>
</evidence>
<evidence type="ECO:0000313" key="1">
    <source>
        <dbReference type="EMBL" id="QOX62810.1"/>
    </source>
</evidence>
<sequence length="375" mass="42477">MSMKVLGIVFSYADRENLRELTKIRTLSSVPFGGKYRIIDFILSNFVNSGIQEVSIITRNNYHSLIDHLGSGKEWDLTRKIGGLRILSPFSNPGGTDNGTYLGTIDALSKNMHSIKRSLAEYVVITGSSFICSIDYDDIIRSHIDRQADITAVYARQRPDFELPDGIPLLRMDDQERVNELCYFNDDCDPNTTTFSLGMFVLRKSLLESLVADSIAYGRYDFYRDIIQRLSNQLNIRGYEYRKNYFEISSVSGYMKENMRLLKEDVRKQTFEMPVYTKVKDSVPAQYGAGSKVSNSIISDGCRIEGTVINSILSRGVVVGKGAVVQNSIVMQNTEIMRNVSLNYVILDKDVIVRESRQLVGHETYPVVIEKKSII</sequence>
<keyword evidence="1" id="KW-0808">Transferase</keyword>
<keyword evidence="2" id="KW-1185">Reference proteome</keyword>
<dbReference type="EC" id="2.7.7.27" evidence="1"/>
<protein>
    <submittedName>
        <fullName evidence="1">Glucose-1-phosphate adenylyltransferase subunit GlgD</fullName>
        <ecNumber evidence="1">2.7.7.27</ecNumber>
    </submittedName>
</protein>
<gene>
    <name evidence="1" type="primary">glgD</name>
    <name evidence="1" type="ORF">FRZ06_05340</name>
</gene>
<organism evidence="1 2">
    <name type="scientific">Anoxybacterium hadale</name>
    <dbReference type="NCBI Taxonomy" id="3408580"/>
    <lineage>
        <taxon>Bacteria</taxon>
        <taxon>Bacillati</taxon>
        <taxon>Bacillota</taxon>
        <taxon>Clostridia</taxon>
        <taxon>Peptostreptococcales</taxon>
        <taxon>Anaerovoracaceae</taxon>
        <taxon>Anoxybacterium</taxon>
    </lineage>
</organism>
<dbReference type="EMBL" id="CP042469">
    <property type="protein sequence ID" value="QOX62810.1"/>
    <property type="molecule type" value="Genomic_DNA"/>
</dbReference>
<reference evidence="1" key="1">
    <citation type="submission" date="2019-08" db="EMBL/GenBank/DDBJ databases">
        <title>Genome sequence of Clostridiales bacterium MT110.</title>
        <authorList>
            <person name="Cao J."/>
        </authorList>
    </citation>
    <scope>NUCLEOTIDE SEQUENCE</scope>
    <source>
        <strain evidence="1">MT110</strain>
    </source>
</reference>